<dbReference type="Proteomes" id="UP000292003">
    <property type="component" value="Unassembled WGS sequence"/>
</dbReference>
<evidence type="ECO:0000313" key="2">
    <source>
        <dbReference type="EMBL" id="RZQ64842.1"/>
    </source>
</evidence>
<keyword evidence="3" id="KW-1185">Reference proteome</keyword>
<dbReference type="SUPFAM" id="SSF55729">
    <property type="entry name" value="Acyl-CoA N-acyltransferases (Nat)"/>
    <property type="match status" value="1"/>
</dbReference>
<gene>
    <name evidence="2" type="ORF">EWH70_08140</name>
</gene>
<evidence type="ECO:0000259" key="1">
    <source>
        <dbReference type="PROSITE" id="PS51186"/>
    </source>
</evidence>
<dbReference type="OrthoDB" id="9796171at2"/>
<proteinExistence type="predicted"/>
<dbReference type="RefSeq" id="WP_130474641.1">
    <property type="nucleotide sequence ID" value="NZ_SFCC01000003.1"/>
</dbReference>
<reference evidence="2 3" key="1">
    <citation type="submission" date="2019-02" db="EMBL/GenBank/DDBJ databases">
        <title>Draft genome sequence of Amycolatopsis sp. 8-3EHSu isolated from roots of Suaeda maritima.</title>
        <authorList>
            <person name="Duangmal K."/>
            <person name="Chantavorakit T."/>
        </authorList>
    </citation>
    <scope>NUCLEOTIDE SEQUENCE [LARGE SCALE GENOMIC DNA]</scope>
    <source>
        <strain evidence="2 3">8-3EHSu</strain>
    </source>
</reference>
<dbReference type="GO" id="GO:0016747">
    <property type="term" value="F:acyltransferase activity, transferring groups other than amino-acyl groups"/>
    <property type="evidence" value="ECO:0007669"/>
    <property type="project" value="InterPro"/>
</dbReference>
<protein>
    <submittedName>
        <fullName evidence="2">GNAT family N-acetyltransferase</fullName>
    </submittedName>
</protein>
<comment type="caution">
    <text evidence="2">The sequence shown here is derived from an EMBL/GenBank/DDBJ whole genome shotgun (WGS) entry which is preliminary data.</text>
</comment>
<name>A0A4Q7JCR7_9PSEU</name>
<keyword evidence="2" id="KW-0808">Transferase</keyword>
<dbReference type="Gene3D" id="3.40.630.30">
    <property type="match status" value="1"/>
</dbReference>
<organism evidence="2 3">
    <name type="scientific">Amycolatopsis suaedae</name>
    <dbReference type="NCBI Taxonomy" id="2510978"/>
    <lineage>
        <taxon>Bacteria</taxon>
        <taxon>Bacillati</taxon>
        <taxon>Actinomycetota</taxon>
        <taxon>Actinomycetes</taxon>
        <taxon>Pseudonocardiales</taxon>
        <taxon>Pseudonocardiaceae</taxon>
        <taxon>Amycolatopsis</taxon>
    </lineage>
</organism>
<dbReference type="AlphaFoldDB" id="A0A4Q7JCR7"/>
<feature type="domain" description="N-acetyltransferase" evidence="1">
    <location>
        <begin position="12"/>
        <end position="145"/>
    </location>
</feature>
<evidence type="ECO:0000313" key="3">
    <source>
        <dbReference type="Proteomes" id="UP000292003"/>
    </source>
</evidence>
<dbReference type="PROSITE" id="PS51186">
    <property type="entry name" value="GNAT"/>
    <property type="match status" value="1"/>
</dbReference>
<dbReference type="InterPro" id="IPR016181">
    <property type="entry name" value="Acyl_CoA_acyltransferase"/>
</dbReference>
<dbReference type="EMBL" id="SFCC01000003">
    <property type="protein sequence ID" value="RZQ64842.1"/>
    <property type="molecule type" value="Genomic_DNA"/>
</dbReference>
<sequence length="145" mass="15855">MTQTARIPVLRTTGDRITAEQLYAVLRLRAQVFVVEQESAYQDLDGRDLRADTHHLWTGDVDAYLRVLVEPSGGYRIGRVVTAQHARGTGLGARLMEAALEVVGDAPCVLGAQIQAGGFYAKFGFTPSGPEYLEDGIPHVEMRRG</sequence>
<dbReference type="InterPro" id="IPR000182">
    <property type="entry name" value="GNAT_dom"/>
</dbReference>
<dbReference type="Pfam" id="PF13673">
    <property type="entry name" value="Acetyltransf_10"/>
    <property type="match status" value="1"/>
</dbReference>
<accession>A0A4Q7JCR7</accession>